<feature type="region of interest" description="Disordered" evidence="1">
    <location>
        <begin position="51"/>
        <end position="72"/>
    </location>
</feature>
<dbReference type="AlphaFoldDB" id="A0A8J3L1W5"/>
<reference evidence="2 3" key="1">
    <citation type="submission" date="2021-01" db="EMBL/GenBank/DDBJ databases">
        <title>Whole genome shotgun sequence of Catellatospora coxensis NBRC 107359.</title>
        <authorList>
            <person name="Komaki H."/>
            <person name="Tamura T."/>
        </authorList>
    </citation>
    <scope>NUCLEOTIDE SEQUENCE [LARGE SCALE GENOMIC DNA]</scope>
    <source>
        <strain evidence="2 3">NBRC 107359</strain>
    </source>
</reference>
<protein>
    <submittedName>
        <fullName evidence="2">Uncharacterized protein</fullName>
    </submittedName>
</protein>
<comment type="caution">
    <text evidence="2">The sequence shown here is derived from an EMBL/GenBank/DDBJ whole genome shotgun (WGS) entry which is preliminary data.</text>
</comment>
<organism evidence="2 3">
    <name type="scientific">Catellatospora coxensis</name>
    <dbReference type="NCBI Taxonomy" id="310354"/>
    <lineage>
        <taxon>Bacteria</taxon>
        <taxon>Bacillati</taxon>
        <taxon>Actinomycetota</taxon>
        <taxon>Actinomycetes</taxon>
        <taxon>Micromonosporales</taxon>
        <taxon>Micromonosporaceae</taxon>
        <taxon>Catellatospora</taxon>
    </lineage>
</organism>
<proteinExistence type="predicted"/>
<name>A0A8J3L1W5_9ACTN</name>
<evidence type="ECO:0000313" key="3">
    <source>
        <dbReference type="Proteomes" id="UP000630887"/>
    </source>
</evidence>
<sequence length="72" mass="7554">MQQTVGVLGDLDESAERNDLDYLAYQDVTGVEFFEAGHAITSFLGRLRLAGDDEGGRATGPPGDHGSAGCLI</sequence>
<keyword evidence="3" id="KW-1185">Reference proteome</keyword>
<evidence type="ECO:0000313" key="2">
    <source>
        <dbReference type="EMBL" id="GIG10303.1"/>
    </source>
</evidence>
<evidence type="ECO:0000256" key="1">
    <source>
        <dbReference type="SAM" id="MobiDB-lite"/>
    </source>
</evidence>
<accession>A0A8J3L1W5</accession>
<dbReference type="Proteomes" id="UP000630887">
    <property type="component" value="Unassembled WGS sequence"/>
</dbReference>
<gene>
    <name evidence="2" type="ORF">Cco03nite_70030</name>
</gene>
<dbReference type="EMBL" id="BONI01000084">
    <property type="protein sequence ID" value="GIG10303.1"/>
    <property type="molecule type" value="Genomic_DNA"/>
</dbReference>